<name>A0A5N5LEP4_9ROSI</name>
<feature type="region of interest" description="Disordered" evidence="2">
    <location>
        <begin position="1"/>
        <end position="144"/>
    </location>
</feature>
<dbReference type="Proteomes" id="UP000326939">
    <property type="component" value="Chromosome 9"/>
</dbReference>
<dbReference type="GO" id="GO:0005737">
    <property type="term" value="C:cytoplasm"/>
    <property type="evidence" value="ECO:0007669"/>
    <property type="project" value="TreeGrafter"/>
</dbReference>
<dbReference type="AlphaFoldDB" id="A0A5N5LEP4"/>
<gene>
    <name evidence="4" type="ORF">DKX38_014227</name>
</gene>
<dbReference type="GO" id="GO:0005880">
    <property type="term" value="C:nuclear microtubule"/>
    <property type="evidence" value="ECO:0007669"/>
    <property type="project" value="TreeGrafter"/>
</dbReference>
<feature type="compositionally biased region" description="Polar residues" evidence="2">
    <location>
        <begin position="91"/>
        <end position="103"/>
    </location>
</feature>
<evidence type="ECO:0000313" key="4">
    <source>
        <dbReference type="EMBL" id="KAB5541253.1"/>
    </source>
</evidence>
<evidence type="ECO:0000313" key="5">
    <source>
        <dbReference type="Proteomes" id="UP000326939"/>
    </source>
</evidence>
<feature type="compositionally biased region" description="Low complexity" evidence="2">
    <location>
        <begin position="375"/>
        <end position="396"/>
    </location>
</feature>
<feature type="compositionally biased region" description="Low complexity" evidence="2">
    <location>
        <begin position="1"/>
        <end position="14"/>
    </location>
</feature>
<feature type="compositionally biased region" description="Low complexity" evidence="2">
    <location>
        <begin position="104"/>
        <end position="113"/>
    </location>
</feature>
<feature type="compositionally biased region" description="Low complexity" evidence="2">
    <location>
        <begin position="60"/>
        <end position="81"/>
    </location>
</feature>
<feature type="transmembrane region" description="Helical" evidence="3">
    <location>
        <begin position="578"/>
        <end position="596"/>
    </location>
</feature>
<proteinExistence type="inferred from homology"/>
<feature type="compositionally biased region" description="Low complexity" evidence="2">
    <location>
        <begin position="273"/>
        <end position="285"/>
    </location>
</feature>
<sequence>MVAAIPQAAAAAVASSTDKTPNLTRPPLLPSDKEQQQSNGSAHIATRKPRGKQVPSRYLSPSPSTSTSTTTTSSSSSSSSSFPRRFASPLLSRSTNSGPVHTPSTTTTSSLLSGPKRSQSVDRRRSVTSSKPTQNPPRTSTEISAATKMLITSTRSLSVSFQGEAFSLPISKAKSVTPPQNNVVRKVTPERRRATPVRDQGENSRPMDQHRWPGRSREGNLKERNPLLSRSLDCSQSIVDEGRRLSLDLGNARQNTDTISVNESSFTGDLTASDSDSVSSGSTSGVLEIGKGKTAARGITVSARFWQETNSRLRRLQDPGSPLSTSPGSRMGVSPKAIQSKRFSSDGPLSSPRMMGASPIRGATRPASPSKLWTSSASSPSRGMSSPSRVRSMSSSSPSILSFSVDLRRGKMGEDRIVDAHMLRLLYNRYLQWRFVNARADATFMVQRLNAEHGKGHFEEMGGRLKLGKWMDILRCHGGLAENLEEFGLEGEIGLKFGANTSILDSFRVYGAGYVRVFNDCHGKGHFVEMGGRLKLGKWMDIFRCHGGLAENLEEFGLEGEIGLKFGANTSILDSFRVYGAGHIGVIFIIIMFFFVPEKFVECVGNNLRTAAFCHSQKSQVTIAEAKAEADFYPQGTSKIKIHLTHVTIAHLEEWSHLDRGHSSSLEGATEALKASTLRLPVGGKAVADVQNLKDAVGSAVDVMQAMASSICSLSSKVEDMNSLVADLVNVTAKERHMLEQCKDFLSTLATVQVKDCSVRTHILQLNRLPTTSSLTTRV</sequence>
<dbReference type="GO" id="GO:0008017">
    <property type="term" value="F:microtubule binding"/>
    <property type="evidence" value="ECO:0007669"/>
    <property type="project" value="TreeGrafter"/>
</dbReference>
<keyword evidence="3" id="KW-0812">Transmembrane</keyword>
<evidence type="ECO:0000256" key="2">
    <source>
        <dbReference type="SAM" id="MobiDB-lite"/>
    </source>
</evidence>
<keyword evidence="5" id="KW-1185">Reference proteome</keyword>
<feature type="region of interest" description="Disordered" evidence="2">
    <location>
        <begin position="264"/>
        <end position="285"/>
    </location>
</feature>
<protein>
    <submittedName>
        <fullName evidence="4">Uncharacterized protein</fullName>
    </submittedName>
</protein>
<comment type="similarity">
    <text evidence="1">Belongs to the QWRF family.</text>
</comment>
<evidence type="ECO:0000256" key="3">
    <source>
        <dbReference type="SAM" id="Phobius"/>
    </source>
</evidence>
<feature type="compositionally biased region" description="Basic and acidic residues" evidence="2">
    <location>
        <begin position="199"/>
        <end position="225"/>
    </location>
</feature>
<keyword evidence="3" id="KW-1133">Transmembrane helix</keyword>
<dbReference type="InterPro" id="IPR007573">
    <property type="entry name" value="QWRF"/>
</dbReference>
<evidence type="ECO:0000256" key="1">
    <source>
        <dbReference type="ARBA" id="ARBA00010016"/>
    </source>
</evidence>
<dbReference type="GO" id="GO:0051225">
    <property type="term" value="P:spindle assembly"/>
    <property type="evidence" value="ECO:0007669"/>
    <property type="project" value="TreeGrafter"/>
</dbReference>
<feature type="region of interest" description="Disordered" evidence="2">
    <location>
        <begin position="311"/>
        <end position="396"/>
    </location>
</feature>
<dbReference type="Pfam" id="PF04484">
    <property type="entry name" value="QWRF"/>
    <property type="match status" value="2"/>
</dbReference>
<keyword evidence="3" id="KW-0472">Membrane</keyword>
<reference evidence="5" key="1">
    <citation type="journal article" date="2019" name="Gigascience">
        <title>De novo genome assembly of the endangered Acer yangbiense, a plant species with extremely small populations endemic to Yunnan Province, China.</title>
        <authorList>
            <person name="Yang J."/>
            <person name="Wariss H.M."/>
            <person name="Tao L."/>
            <person name="Zhang R."/>
            <person name="Yun Q."/>
            <person name="Hollingsworth P."/>
            <person name="Dao Z."/>
            <person name="Luo G."/>
            <person name="Guo H."/>
            <person name="Ma Y."/>
            <person name="Sun W."/>
        </authorList>
    </citation>
    <scope>NUCLEOTIDE SEQUENCE [LARGE SCALE GENOMIC DNA]</scope>
    <source>
        <strain evidence="5">cv. br00</strain>
    </source>
</reference>
<accession>A0A5N5LEP4</accession>
<feature type="compositionally biased region" description="Polar residues" evidence="2">
    <location>
        <begin position="127"/>
        <end position="144"/>
    </location>
</feature>
<organism evidence="4 5">
    <name type="scientific">Salix brachista</name>
    <dbReference type="NCBI Taxonomy" id="2182728"/>
    <lineage>
        <taxon>Eukaryota</taxon>
        <taxon>Viridiplantae</taxon>
        <taxon>Streptophyta</taxon>
        <taxon>Embryophyta</taxon>
        <taxon>Tracheophyta</taxon>
        <taxon>Spermatophyta</taxon>
        <taxon>Magnoliopsida</taxon>
        <taxon>eudicotyledons</taxon>
        <taxon>Gunneridae</taxon>
        <taxon>Pentapetalae</taxon>
        <taxon>rosids</taxon>
        <taxon>fabids</taxon>
        <taxon>Malpighiales</taxon>
        <taxon>Salicaceae</taxon>
        <taxon>Saliceae</taxon>
        <taxon>Salix</taxon>
    </lineage>
</organism>
<dbReference type="PANTHER" id="PTHR31807:SF2">
    <property type="entry name" value="PROTEIN SNOWY COTYLEDON 3"/>
    <property type="match status" value="1"/>
</dbReference>
<comment type="caution">
    <text evidence="4">The sequence shown here is derived from an EMBL/GenBank/DDBJ whole genome shotgun (WGS) entry which is preliminary data.</text>
</comment>
<dbReference type="PANTHER" id="PTHR31807">
    <property type="entry name" value="AUGMIN FAMILY MEMBER"/>
    <property type="match status" value="1"/>
</dbReference>
<feature type="region of interest" description="Disordered" evidence="2">
    <location>
        <begin position="172"/>
        <end position="228"/>
    </location>
</feature>
<dbReference type="EMBL" id="VDCV01000009">
    <property type="protein sequence ID" value="KAB5541253.1"/>
    <property type="molecule type" value="Genomic_DNA"/>
</dbReference>